<keyword evidence="1" id="KW-0732">Signal</keyword>
<reference evidence="3" key="2">
    <citation type="submission" date="2023-11" db="UniProtKB">
        <authorList>
            <consortium name="WormBaseParasite"/>
        </authorList>
    </citation>
    <scope>IDENTIFICATION</scope>
</reference>
<evidence type="ECO:0000313" key="2">
    <source>
        <dbReference type="Proteomes" id="UP000050795"/>
    </source>
</evidence>
<evidence type="ECO:0000256" key="1">
    <source>
        <dbReference type="SAM" id="SignalP"/>
    </source>
</evidence>
<dbReference type="AlphaFoldDB" id="A0AA85JSS5"/>
<dbReference type="Proteomes" id="UP000050795">
    <property type="component" value="Unassembled WGS sequence"/>
</dbReference>
<dbReference type="WBParaSite" id="TREG1_55070.1">
    <property type="protein sequence ID" value="TREG1_55070.1"/>
    <property type="gene ID" value="TREG1_55070"/>
</dbReference>
<keyword evidence="2" id="KW-1185">Reference proteome</keyword>
<sequence>MFSLLLSPSSSLIPVLILLTTCCEFKCFGHKFDLHCQQISDHNILLNWKKPQFYSKPSIFMTEKISHNQTRYHALKHTESSLIINTTDTCKLYEFEYISVETFTVLNFANCKCHYRNNSKIQIKVTGKKDNEVILFAHDPNRDISTGNQIGSFGIPTRITFRAPKLFLAPKIYARIKIRKLTRNVVLLTWKVRKIALKKPYFMVILRDSPASSLKMSVLHNHRNNFKAMKIPFKRKYRVIIYQYLDGMPDWPTVITIRNRCKLHSLYSKSNICLDCSSNLH</sequence>
<feature type="signal peptide" evidence="1">
    <location>
        <begin position="1"/>
        <end position="29"/>
    </location>
</feature>
<proteinExistence type="predicted"/>
<evidence type="ECO:0008006" key="4">
    <source>
        <dbReference type="Google" id="ProtNLM"/>
    </source>
</evidence>
<organism evidence="2 3">
    <name type="scientific">Trichobilharzia regenti</name>
    <name type="common">Nasal bird schistosome</name>
    <dbReference type="NCBI Taxonomy" id="157069"/>
    <lineage>
        <taxon>Eukaryota</taxon>
        <taxon>Metazoa</taxon>
        <taxon>Spiralia</taxon>
        <taxon>Lophotrochozoa</taxon>
        <taxon>Platyhelminthes</taxon>
        <taxon>Trematoda</taxon>
        <taxon>Digenea</taxon>
        <taxon>Strigeidida</taxon>
        <taxon>Schistosomatoidea</taxon>
        <taxon>Schistosomatidae</taxon>
        <taxon>Trichobilharzia</taxon>
    </lineage>
</organism>
<reference evidence="2" key="1">
    <citation type="submission" date="2022-06" db="EMBL/GenBank/DDBJ databases">
        <authorList>
            <person name="Berger JAMES D."/>
            <person name="Berger JAMES D."/>
        </authorList>
    </citation>
    <scope>NUCLEOTIDE SEQUENCE [LARGE SCALE GENOMIC DNA]</scope>
</reference>
<evidence type="ECO:0000313" key="3">
    <source>
        <dbReference type="WBParaSite" id="TREG1_55070.1"/>
    </source>
</evidence>
<protein>
    <recommendedName>
        <fullName evidence="4">Fibronectin type-III domain-containing protein</fullName>
    </recommendedName>
</protein>
<accession>A0AA85JSS5</accession>
<feature type="chain" id="PRO_5041668167" description="Fibronectin type-III domain-containing protein" evidence="1">
    <location>
        <begin position="30"/>
        <end position="281"/>
    </location>
</feature>
<name>A0AA85JSS5_TRIRE</name>